<accession>A0A0L8LE95</accession>
<comment type="caution">
    <text evidence="2">The sequence shown here is derived from an EMBL/GenBank/DDBJ whole genome shotgun (WGS) entry which is preliminary data.</text>
</comment>
<organism evidence="2 3">
    <name type="scientific">Streptomyces viridochromogenes</name>
    <dbReference type="NCBI Taxonomy" id="1938"/>
    <lineage>
        <taxon>Bacteria</taxon>
        <taxon>Bacillati</taxon>
        <taxon>Actinomycetota</taxon>
        <taxon>Actinomycetes</taxon>
        <taxon>Kitasatosporales</taxon>
        <taxon>Streptomycetaceae</taxon>
        <taxon>Streptomyces</taxon>
    </lineage>
</organism>
<evidence type="ECO:0000256" key="1">
    <source>
        <dbReference type="SAM" id="MobiDB-lite"/>
    </source>
</evidence>
<feature type="compositionally biased region" description="Basic and acidic residues" evidence="1">
    <location>
        <begin position="38"/>
        <end position="47"/>
    </location>
</feature>
<dbReference type="PATRIC" id="fig|1938.6.peg.266"/>
<evidence type="ECO:0000313" key="2">
    <source>
        <dbReference type="EMBL" id="KOG36588.1"/>
    </source>
</evidence>
<dbReference type="AlphaFoldDB" id="A0A0L8LE95"/>
<evidence type="ECO:0000313" key="3">
    <source>
        <dbReference type="Proteomes" id="UP000037023"/>
    </source>
</evidence>
<name>A0A0L8LE95_STRVR</name>
<feature type="region of interest" description="Disordered" evidence="1">
    <location>
        <begin position="34"/>
        <end position="77"/>
    </location>
</feature>
<reference evidence="2 3" key="1">
    <citation type="submission" date="2015-06" db="EMBL/GenBank/DDBJ databases">
        <authorList>
            <person name="Hoefler B.C."/>
            <person name="Straight P.D."/>
        </authorList>
    </citation>
    <scope>NUCLEOTIDE SEQUENCE [LARGE SCALE GENOMIC DNA]</scope>
    <source>
        <strain evidence="2 3">NRRL 3427</strain>
    </source>
</reference>
<dbReference type="EMBL" id="LGUP01000002">
    <property type="protein sequence ID" value="KOG36588.1"/>
    <property type="molecule type" value="Genomic_DNA"/>
</dbReference>
<gene>
    <name evidence="2" type="ORF">ADK34_01255</name>
</gene>
<dbReference type="Proteomes" id="UP000037023">
    <property type="component" value="Unassembled WGS sequence"/>
</dbReference>
<protein>
    <submittedName>
        <fullName evidence="2">Uncharacterized protein</fullName>
    </submittedName>
</protein>
<sequence>MRVGEVDLQAGVDTELGMLGQLLAAVPGQRSAQLLGQRGDRGGDRVPDGLGAQAGQRRPVLRPGLDAERTGRRRGGQ</sequence>
<proteinExistence type="predicted"/>